<dbReference type="PANTHER" id="PTHR46488">
    <property type="entry name" value="AP-5 COMPLEX SUBUNIT ZETA-1"/>
    <property type="match status" value="1"/>
</dbReference>
<dbReference type="STRING" id="126957.T1JGU9"/>
<dbReference type="EnsemblMetazoa" id="SMAR013074-RA">
    <property type="protein sequence ID" value="SMAR013074-PA"/>
    <property type="gene ID" value="SMAR013074"/>
</dbReference>
<dbReference type="HOGENOM" id="CLU_019553_0_0_1"/>
<feature type="domain" description="AP-5 complex subunit zeta-1 N-terminal TPR" evidence="2">
    <location>
        <begin position="25"/>
        <end position="277"/>
    </location>
</feature>
<dbReference type="Proteomes" id="UP000014500">
    <property type="component" value="Unassembled WGS sequence"/>
</dbReference>
<dbReference type="InterPro" id="IPR028222">
    <property type="entry name" value="AP5Z1"/>
</dbReference>
<evidence type="ECO:0000259" key="3">
    <source>
        <dbReference type="Pfam" id="PF25154"/>
    </source>
</evidence>
<dbReference type="InterPro" id="IPR056857">
    <property type="entry name" value="TPR_AP5Z1_N"/>
</dbReference>
<keyword evidence="5" id="KW-1185">Reference proteome</keyword>
<protein>
    <submittedName>
        <fullName evidence="4">Uncharacterized protein</fullName>
    </submittedName>
</protein>
<dbReference type="OMA" id="PVMMSED"/>
<organism evidence="4 5">
    <name type="scientific">Strigamia maritima</name>
    <name type="common">European centipede</name>
    <name type="synonym">Geophilus maritimus</name>
    <dbReference type="NCBI Taxonomy" id="126957"/>
    <lineage>
        <taxon>Eukaryota</taxon>
        <taxon>Metazoa</taxon>
        <taxon>Ecdysozoa</taxon>
        <taxon>Arthropoda</taxon>
        <taxon>Myriapoda</taxon>
        <taxon>Chilopoda</taxon>
        <taxon>Pleurostigmophora</taxon>
        <taxon>Geophilomorpha</taxon>
        <taxon>Linotaeniidae</taxon>
        <taxon>Strigamia</taxon>
    </lineage>
</organism>
<name>T1JGU9_STRMM</name>
<evidence type="ECO:0000313" key="4">
    <source>
        <dbReference type="EnsemblMetazoa" id="SMAR013074-PA"/>
    </source>
</evidence>
<accession>T1JGU9</accession>
<dbReference type="PANTHER" id="PTHR46488:SF1">
    <property type="entry name" value="AP-5 COMPLEX SUBUNIT ZETA-1"/>
    <property type="match status" value="1"/>
</dbReference>
<reference evidence="5" key="1">
    <citation type="submission" date="2011-05" db="EMBL/GenBank/DDBJ databases">
        <authorList>
            <person name="Richards S.R."/>
            <person name="Qu J."/>
            <person name="Jiang H."/>
            <person name="Jhangiani S.N."/>
            <person name="Agravi P."/>
            <person name="Goodspeed R."/>
            <person name="Gross S."/>
            <person name="Mandapat C."/>
            <person name="Jackson L."/>
            <person name="Mathew T."/>
            <person name="Pu L."/>
            <person name="Thornton R."/>
            <person name="Saada N."/>
            <person name="Wilczek-Boney K.B."/>
            <person name="Lee S."/>
            <person name="Kovar C."/>
            <person name="Wu Y."/>
            <person name="Scherer S.E."/>
            <person name="Worley K.C."/>
            <person name="Muzny D.M."/>
            <person name="Gibbs R."/>
        </authorList>
    </citation>
    <scope>NUCLEOTIDE SEQUENCE</scope>
    <source>
        <strain evidence="5">Brora</strain>
    </source>
</reference>
<proteinExistence type="predicted"/>
<dbReference type="Pfam" id="PF14764">
    <property type="entry name" value="SPG48"/>
    <property type="match status" value="1"/>
</dbReference>
<evidence type="ECO:0000259" key="1">
    <source>
        <dbReference type="Pfam" id="PF14764"/>
    </source>
</evidence>
<evidence type="ECO:0000313" key="5">
    <source>
        <dbReference type="Proteomes" id="UP000014500"/>
    </source>
</evidence>
<dbReference type="AlphaFoldDB" id="T1JGU9"/>
<dbReference type="InterPro" id="IPR055450">
    <property type="entry name" value="AP5Z1_ARM"/>
</dbReference>
<feature type="domain" description="AP-5 complex subunit zeta-1 C-terminal TPR" evidence="3">
    <location>
        <begin position="437"/>
        <end position="763"/>
    </location>
</feature>
<evidence type="ECO:0000259" key="2">
    <source>
        <dbReference type="Pfam" id="PF25153"/>
    </source>
</evidence>
<dbReference type="Pfam" id="PF25153">
    <property type="entry name" value="TPR_AP5Z1"/>
    <property type="match status" value="1"/>
</dbReference>
<dbReference type="eggNOG" id="ENOG502QVBK">
    <property type="taxonomic scope" value="Eukaryota"/>
</dbReference>
<dbReference type="EMBL" id="JH432212">
    <property type="status" value="NOT_ANNOTATED_CDS"/>
    <property type="molecule type" value="Genomic_DNA"/>
</dbReference>
<sequence length="764" mass="86707">MVDTTIKTRDISTSVMRAVDMSLQVDSIINKYRRLSDDDVEKFHDKISKSADDVECLRQMFLIMFCTRRRLLPVDVATALASLTCDQSISSICRHLCLLILEESSPLFNVDLRDIVYGLDDKKSSTNVLSLLLLQDRKVWSNENVLTKIFGKITDGNLGNNCHCKIIAFVMHLCTGKAPPLPLTAEHIIIYSRLMNNMLRNSSIRQLPNPNSNNLFRRDSVSFVTELDGVQTQEFFTILNLAKYYSSDQLGNICAFSAIRSWLSSFNTSTSSSSVTDLVAVVLDYCVRVLMQCERRVIHKEDSYLQSTCVLECVQLLDLVCRLDSTRSASVFCTIRRLHEQYAQILQNTSEKQTILMSIAAFALHHGEIVAYDSTIMIETILKAIATDCRDAITSFEIVQFLKNNLSELKKHDNLVVQYFPNILKILAWRPRTFFEDFIILLPSLFTASVSVEMFHSLVDLPCLAASLLYATDNSILPVINNPALRSMFAFMLRHKCGIGDTFARLDEFHQFILPLVNHPRVTNCGDVVPFLLRTFFDIIISMDTTEHLTRLLPAMLERARLLFQLTTDYEPNIQSILSDNICHVFARRPNLVIEAQNDLLDFLTNIHNFQQCSPFYIHLVWVVGEYTSITHNINCTPRLIAAYYETLECALHELIDTEEWSSNFAKLITILTSTLAKLSTRSQDLLARTSLSLTKTARQINKLDVCESEKSIVYSRISQLIAVLQMPLAASAIFDPPVEVLNGKYHRDVLSVAVVLKSLTKLQ</sequence>
<dbReference type="InterPro" id="IPR056856">
    <property type="entry name" value="TPR_AP5Z1_C"/>
</dbReference>
<dbReference type="Pfam" id="PF25154">
    <property type="entry name" value="TPR_AP5Z1_C"/>
    <property type="match status" value="1"/>
</dbReference>
<feature type="domain" description="AP-5 complex subunit zeta-1 ARM repeats" evidence="1">
    <location>
        <begin position="305"/>
        <end position="425"/>
    </location>
</feature>
<dbReference type="GO" id="GO:0044599">
    <property type="term" value="C:AP-5 adaptor complex"/>
    <property type="evidence" value="ECO:0007669"/>
    <property type="project" value="InterPro"/>
</dbReference>
<reference evidence="4" key="2">
    <citation type="submission" date="2015-02" db="UniProtKB">
        <authorList>
            <consortium name="EnsemblMetazoa"/>
        </authorList>
    </citation>
    <scope>IDENTIFICATION</scope>
</reference>
<dbReference type="PhylomeDB" id="T1JGU9"/>